<sequence>MPVEDAGIRAGSVFRFPGGEPLRVLVRDGAIVMYDAWWPHLKAWGLADLAAAGRGSVAYYPVGAGAGIYRSGLRRGRPAYYLWGAESKVEAPVRRVPGAGDGGPS</sequence>
<name>A0ABN3FUA6_9ACTN</name>
<evidence type="ECO:0000313" key="2">
    <source>
        <dbReference type="Proteomes" id="UP001501444"/>
    </source>
</evidence>
<reference evidence="1 2" key="1">
    <citation type="journal article" date="2019" name="Int. J. Syst. Evol. Microbiol.">
        <title>The Global Catalogue of Microorganisms (GCM) 10K type strain sequencing project: providing services to taxonomists for standard genome sequencing and annotation.</title>
        <authorList>
            <consortium name="The Broad Institute Genomics Platform"/>
            <consortium name="The Broad Institute Genome Sequencing Center for Infectious Disease"/>
            <person name="Wu L."/>
            <person name="Ma J."/>
        </authorList>
    </citation>
    <scope>NUCLEOTIDE SEQUENCE [LARGE SCALE GENOMIC DNA]</scope>
    <source>
        <strain evidence="1 2">JCM 3272</strain>
    </source>
</reference>
<dbReference type="EMBL" id="BAAARV010000017">
    <property type="protein sequence ID" value="GAA2337787.1"/>
    <property type="molecule type" value="Genomic_DNA"/>
</dbReference>
<comment type="caution">
    <text evidence="1">The sequence shown here is derived from an EMBL/GenBank/DDBJ whole genome shotgun (WGS) entry which is preliminary data.</text>
</comment>
<accession>A0ABN3FUA6</accession>
<proteinExistence type="predicted"/>
<organism evidence="1 2">
    <name type="scientific">Dactylosporangium salmoneum</name>
    <dbReference type="NCBI Taxonomy" id="53361"/>
    <lineage>
        <taxon>Bacteria</taxon>
        <taxon>Bacillati</taxon>
        <taxon>Actinomycetota</taxon>
        <taxon>Actinomycetes</taxon>
        <taxon>Micromonosporales</taxon>
        <taxon>Micromonosporaceae</taxon>
        <taxon>Dactylosporangium</taxon>
    </lineage>
</organism>
<protein>
    <submittedName>
        <fullName evidence="1">Uncharacterized protein</fullName>
    </submittedName>
</protein>
<keyword evidence="2" id="KW-1185">Reference proteome</keyword>
<gene>
    <name evidence="1" type="ORF">GCM10010170_019100</name>
</gene>
<dbReference type="Proteomes" id="UP001501444">
    <property type="component" value="Unassembled WGS sequence"/>
</dbReference>
<evidence type="ECO:0000313" key="1">
    <source>
        <dbReference type="EMBL" id="GAA2337787.1"/>
    </source>
</evidence>